<accession>A0A9Q0NBY4</accession>
<sequence>IGGAGDQDGAGWNDHVESYMKQLDVAVPKLHNGWMNSASSVTNAKENTPKTRTMSQCGSGSGNPQTFVHMDHAFYRMHPPPNQMMPNEMMYAKSPADHTRNTGEDTSDRPFAPSFRMQNMMSNNVAHNDTLFAQEQYLKFKNIIIKGCESAERLAYFHRNRPCFKKINCLCARLKQDVNRADSVLANINSQGVPWAVKDFIFVFTRIVSAWNIIKDYVYNTSDGMRTIKSAISDRLVDSFLKWQEVTSVFVEDIIKSFDGLQELTTYQIKQSECQRNAEANSLANESKNFVSDSESFESFKAHKDSIHERSSSSDHSSSDDGQLHPNVKQLLVGSNGNFEYIKTGIYNCTVVKQQNNLNNNGFQSENGIRVDDVKKFYGPNFVYVNPYTALPPKMAVDKFHWNVTPADITQGLMEMKLRKNLKSDLLQKVCFIEESKFFFSSQFTKNYFPDFLKIVPNFVDLRSIIVQSEMEILNDIHEVVHQIRQIFFGAKIYIKERPNELLKSYVIKFEDEFEKLLARDFSAFSFKQMNEKM</sequence>
<gene>
    <name evidence="2" type="primary">mtsh</name>
    <name evidence="2" type="ORF">Bhyg_02050</name>
</gene>
<keyword evidence="3" id="KW-1185">Reference proteome</keyword>
<dbReference type="OrthoDB" id="1742084at2759"/>
<organism evidence="2 3">
    <name type="scientific">Pseudolycoriella hygida</name>
    <dbReference type="NCBI Taxonomy" id="35572"/>
    <lineage>
        <taxon>Eukaryota</taxon>
        <taxon>Metazoa</taxon>
        <taxon>Ecdysozoa</taxon>
        <taxon>Arthropoda</taxon>
        <taxon>Hexapoda</taxon>
        <taxon>Insecta</taxon>
        <taxon>Pterygota</taxon>
        <taxon>Neoptera</taxon>
        <taxon>Endopterygota</taxon>
        <taxon>Diptera</taxon>
        <taxon>Nematocera</taxon>
        <taxon>Sciaroidea</taxon>
        <taxon>Sciaridae</taxon>
        <taxon>Pseudolycoriella</taxon>
    </lineage>
</organism>
<name>A0A9Q0NBY4_9DIPT</name>
<reference evidence="2" key="1">
    <citation type="submission" date="2022-07" db="EMBL/GenBank/DDBJ databases">
        <authorList>
            <person name="Trinca V."/>
            <person name="Uliana J.V.C."/>
            <person name="Torres T.T."/>
            <person name="Ward R.J."/>
            <person name="Monesi N."/>
        </authorList>
    </citation>
    <scope>NUCLEOTIDE SEQUENCE</scope>
    <source>
        <strain evidence="2">HSMRA1968</strain>
        <tissue evidence="2">Whole embryos</tissue>
    </source>
</reference>
<feature type="non-terminal residue" evidence="2">
    <location>
        <position position="1"/>
    </location>
</feature>
<dbReference type="Proteomes" id="UP001151699">
    <property type="component" value="Chromosome A"/>
</dbReference>
<dbReference type="EMBL" id="WJQU01000001">
    <property type="protein sequence ID" value="KAJ6646836.1"/>
    <property type="molecule type" value="Genomic_DNA"/>
</dbReference>
<feature type="region of interest" description="Disordered" evidence="1">
    <location>
        <begin position="40"/>
        <end position="62"/>
    </location>
</feature>
<proteinExistence type="predicted"/>
<dbReference type="AlphaFoldDB" id="A0A9Q0NBY4"/>
<evidence type="ECO:0000256" key="1">
    <source>
        <dbReference type="SAM" id="MobiDB-lite"/>
    </source>
</evidence>
<protein>
    <submittedName>
        <fullName evidence="2">Protein mitoshell</fullName>
    </submittedName>
</protein>
<comment type="caution">
    <text evidence="2">The sequence shown here is derived from an EMBL/GenBank/DDBJ whole genome shotgun (WGS) entry which is preliminary data.</text>
</comment>
<evidence type="ECO:0000313" key="2">
    <source>
        <dbReference type="EMBL" id="KAJ6646836.1"/>
    </source>
</evidence>
<evidence type="ECO:0000313" key="3">
    <source>
        <dbReference type="Proteomes" id="UP001151699"/>
    </source>
</evidence>